<keyword evidence="17" id="KW-1185">Reference proteome</keyword>
<dbReference type="Pfam" id="PF01535">
    <property type="entry name" value="PPR"/>
    <property type="match status" value="2"/>
</dbReference>
<evidence type="ECO:0000256" key="4">
    <source>
        <dbReference type="ARBA" id="ARBA00008604"/>
    </source>
</evidence>
<comment type="similarity">
    <text evidence="4">Belongs to the peptidase A22A family.</text>
</comment>
<evidence type="ECO:0000256" key="1">
    <source>
        <dbReference type="ARBA" id="ARBA00004477"/>
    </source>
</evidence>
<dbReference type="InterPro" id="IPR042524">
    <property type="entry name" value="Presenilin_C"/>
</dbReference>
<dbReference type="InterPro" id="IPR011990">
    <property type="entry name" value="TPR-like_helical_dom_sf"/>
</dbReference>
<keyword evidence="12 15" id="KW-0472">Membrane</keyword>
<gene>
    <name evidence="16" type="ORF">E2562_017025</name>
</gene>
<evidence type="ECO:0000313" key="16">
    <source>
        <dbReference type="EMBL" id="KAF0921762.1"/>
    </source>
</evidence>
<evidence type="ECO:0000256" key="5">
    <source>
        <dbReference type="ARBA" id="ARBA00022692"/>
    </source>
</evidence>
<dbReference type="PANTHER" id="PTHR47939">
    <property type="entry name" value="MEMBRANE-ASSOCIATED SALT-INDUCIBLE PROTEIN-LIKE"/>
    <property type="match status" value="1"/>
</dbReference>
<keyword evidence="8" id="KW-0809">Transit peptide</keyword>
<evidence type="ECO:0000256" key="14">
    <source>
        <dbReference type="SAM" id="MobiDB-lite"/>
    </source>
</evidence>
<evidence type="ECO:0008006" key="18">
    <source>
        <dbReference type="Google" id="ProtNLM"/>
    </source>
</evidence>
<evidence type="ECO:0000256" key="2">
    <source>
        <dbReference type="ARBA" id="ARBA00004653"/>
    </source>
</evidence>
<feature type="repeat" description="PPR" evidence="13">
    <location>
        <begin position="558"/>
        <end position="592"/>
    </location>
</feature>
<dbReference type="GO" id="GO:0016485">
    <property type="term" value="P:protein processing"/>
    <property type="evidence" value="ECO:0007669"/>
    <property type="project" value="InterPro"/>
</dbReference>
<dbReference type="Gene3D" id="1.25.40.10">
    <property type="entry name" value="Tetratricopeptide repeat domain"/>
    <property type="match status" value="4"/>
</dbReference>
<feature type="repeat" description="PPR" evidence="13">
    <location>
        <begin position="523"/>
        <end position="557"/>
    </location>
</feature>
<feature type="transmembrane region" description="Helical" evidence="15">
    <location>
        <begin position="692"/>
        <end position="713"/>
    </location>
</feature>
<dbReference type="PANTHER" id="PTHR47939:SF13">
    <property type="entry name" value="OS03G0201400 PROTEIN"/>
    <property type="match status" value="1"/>
</dbReference>
<evidence type="ECO:0000256" key="6">
    <source>
        <dbReference type="ARBA" id="ARBA00022737"/>
    </source>
</evidence>
<dbReference type="Gene3D" id="1.10.472.100">
    <property type="entry name" value="Presenilin"/>
    <property type="match status" value="1"/>
</dbReference>
<feature type="repeat" description="PPR" evidence="13">
    <location>
        <begin position="228"/>
        <end position="258"/>
    </location>
</feature>
<feature type="repeat" description="PPR" evidence="13">
    <location>
        <begin position="601"/>
        <end position="635"/>
    </location>
</feature>
<keyword evidence="5 15" id="KW-0812">Transmembrane</keyword>
<comment type="caution">
    <text evidence="16">The sequence shown here is derived from an EMBL/GenBank/DDBJ whole genome shotgun (WGS) entry which is preliminary data.</text>
</comment>
<feature type="compositionally biased region" description="Low complexity" evidence="14">
    <location>
        <begin position="888"/>
        <end position="898"/>
    </location>
</feature>
<keyword evidence="10 15" id="KW-1133">Transmembrane helix</keyword>
<feature type="transmembrane region" description="Helical" evidence="15">
    <location>
        <begin position="656"/>
        <end position="680"/>
    </location>
</feature>
<keyword evidence="9" id="KW-0914">Notch signaling pathway</keyword>
<feature type="repeat" description="PPR" evidence="13">
    <location>
        <begin position="367"/>
        <end position="401"/>
    </location>
</feature>
<feature type="transmembrane region" description="Helical" evidence="15">
    <location>
        <begin position="745"/>
        <end position="763"/>
    </location>
</feature>
<name>A0A6G1EBG5_9ORYZ</name>
<sequence length="1042" mass="114723">MSSSLASSSYRRRIVQFRAIVSHPAYWSRLPARARPPERTRIGAGVLPAATSALGVESSIITVLAMQRWETLSRMVYKSGKLDKAHGKLALKMLDSIVQRSGLDRITHIYCMAAHILVQAKMPSQAMSVLRHLAMTGFSCSAIFSSLLRTISRCDSTNLFSVDLLLNAYVKEGKVLDAVVAIFFMDDCGFKASSFSCNNILSALVGEGKSEYVWLLLKKCLDRKFPLDVTTCNIVLNSLCTQGKFRKAESMLQKMKVCCLPNAVTYNTILNWYVKKGRCKAALRILDDMEKNGIEADLYTYNIMIDKLCKVKRSTRAFLLLKRMREVNITPDKCSYNTLINGFFGEGKINLAIYIFNQMLRESLKPNVATYTALIDGYCRNGRMNEARRVLYEMHITGVRPREVSKAKQILKCMLVDGIDPDVITYSALINEGMIAEAEQFKQYMSRMKISFDVASFNCIIDSYCNRGNVLEAFSVYDNMVRHGWPPNICTYGSLLRGLCQGGHLVQAKEFMVSLLEKPCAIDEKTLNALLVGICKHGTLDEALDLCEKMVTRNFLPDTYTYTILLDGFCKRGQVKAASYMFQEIICKGGLDMVKEGIKPDNVTYRLLILGLSEYGLIDIAAKFLEKMKAGGVAFGGIRNMVAPSEPKGVDDITTALITAVTFVAAVTAATFLLALLFYLRCTPCLRAYLGFSSLSVLLLLGGHVALLLLSRLRFPLDAVSFALLLPNAAAALALAALSPASVPIALHQAALVAIAVLTAFWFTLLPEWTTWALLVAMAVYDLAAVLLPGGPLRVLLELAIQRNEEIPALVYEARPVDPRHGQNWRLWRERQPGGELDANSTVEVIGEVLGRNVDANSAGNLPISATRSDDQVNLVGDARNLSPGETSVHSLSSDSSSGQVTVPPPLPETSVSVAEMRVPLIQPRTERTRVEEDDEDGIGLSSSGAIKLGLGDFIFYSVLVGRAAMYDYMTVYACYLAIIAGLGITLLLLAFYRRALPALPVSIALDTNLDHVAFFFSEGVYVIGILEDTLGVQLSWVELEV</sequence>
<keyword evidence="11" id="KW-0333">Golgi apparatus</keyword>
<dbReference type="InterPro" id="IPR002885">
    <property type="entry name" value="PPR_rpt"/>
</dbReference>
<feature type="repeat" description="PPR" evidence="13">
    <location>
        <begin position="297"/>
        <end position="331"/>
    </location>
</feature>
<dbReference type="InterPro" id="IPR006639">
    <property type="entry name" value="Preselin/SPP"/>
</dbReference>
<dbReference type="NCBIfam" id="TIGR00756">
    <property type="entry name" value="PPR"/>
    <property type="match status" value="8"/>
</dbReference>
<evidence type="ECO:0000256" key="7">
    <source>
        <dbReference type="ARBA" id="ARBA00022824"/>
    </source>
</evidence>
<feature type="repeat" description="PPR" evidence="13">
    <location>
        <begin position="332"/>
        <end position="366"/>
    </location>
</feature>
<evidence type="ECO:0000256" key="11">
    <source>
        <dbReference type="ARBA" id="ARBA00023034"/>
    </source>
</evidence>
<feature type="repeat" description="PPR" evidence="13">
    <location>
        <begin position="453"/>
        <end position="487"/>
    </location>
</feature>
<feature type="transmembrane region" description="Helical" evidence="15">
    <location>
        <begin position="719"/>
        <end position="738"/>
    </location>
</feature>
<dbReference type="SMART" id="SM00730">
    <property type="entry name" value="PSN"/>
    <property type="match status" value="1"/>
</dbReference>
<organism evidence="16 17">
    <name type="scientific">Oryza meyeriana var. granulata</name>
    <dbReference type="NCBI Taxonomy" id="110450"/>
    <lineage>
        <taxon>Eukaryota</taxon>
        <taxon>Viridiplantae</taxon>
        <taxon>Streptophyta</taxon>
        <taxon>Embryophyta</taxon>
        <taxon>Tracheophyta</taxon>
        <taxon>Spermatophyta</taxon>
        <taxon>Magnoliopsida</taxon>
        <taxon>Liliopsida</taxon>
        <taxon>Poales</taxon>
        <taxon>Poaceae</taxon>
        <taxon>BOP clade</taxon>
        <taxon>Oryzoideae</taxon>
        <taxon>Oryzeae</taxon>
        <taxon>Oryzinae</taxon>
        <taxon>Oryza</taxon>
        <taxon>Oryza meyeriana</taxon>
    </lineage>
</organism>
<dbReference type="Pfam" id="PF01080">
    <property type="entry name" value="Presenilin"/>
    <property type="match status" value="1"/>
</dbReference>
<dbReference type="InterPro" id="IPR001108">
    <property type="entry name" value="Peptidase_A22A"/>
</dbReference>
<dbReference type="AlphaFoldDB" id="A0A6G1EBG5"/>
<evidence type="ECO:0000256" key="8">
    <source>
        <dbReference type="ARBA" id="ARBA00022946"/>
    </source>
</evidence>
<protein>
    <recommendedName>
        <fullName evidence="18">Presenilin</fullName>
    </recommendedName>
</protein>
<dbReference type="GO" id="GO:0042500">
    <property type="term" value="F:aspartic endopeptidase activity, intramembrane cleaving"/>
    <property type="evidence" value="ECO:0007669"/>
    <property type="project" value="InterPro"/>
</dbReference>
<proteinExistence type="inferred from homology"/>
<accession>A0A6G1EBG5</accession>
<reference evidence="16 17" key="1">
    <citation type="submission" date="2019-11" db="EMBL/GenBank/DDBJ databases">
        <title>Whole genome sequence of Oryza granulata.</title>
        <authorList>
            <person name="Li W."/>
        </authorList>
    </citation>
    <scope>NUCLEOTIDE SEQUENCE [LARGE SCALE GENOMIC DNA]</scope>
    <source>
        <strain evidence="17">cv. Menghai</strain>
        <tissue evidence="16">Leaf</tissue>
    </source>
</reference>
<keyword evidence="7" id="KW-0256">Endoplasmic reticulum</keyword>
<dbReference type="Proteomes" id="UP000479710">
    <property type="component" value="Unassembled WGS sequence"/>
</dbReference>
<dbReference type="Pfam" id="PF13041">
    <property type="entry name" value="PPR_2"/>
    <property type="match status" value="4"/>
</dbReference>
<evidence type="ECO:0000256" key="10">
    <source>
        <dbReference type="ARBA" id="ARBA00022989"/>
    </source>
</evidence>
<feature type="transmembrane region" description="Helical" evidence="15">
    <location>
        <begin position="973"/>
        <end position="993"/>
    </location>
</feature>
<evidence type="ECO:0000256" key="13">
    <source>
        <dbReference type="PROSITE-ProRule" id="PRU00708"/>
    </source>
</evidence>
<comment type="subcellular location">
    <subcellularLocation>
        <location evidence="1">Endoplasmic reticulum membrane</location>
        <topology evidence="1">Multi-pass membrane protein</topology>
    </subcellularLocation>
    <subcellularLocation>
        <location evidence="2">Golgi apparatus membrane</location>
        <topology evidence="2">Multi-pass membrane protein</topology>
    </subcellularLocation>
</comment>
<evidence type="ECO:0000256" key="3">
    <source>
        <dbReference type="ARBA" id="ARBA00007626"/>
    </source>
</evidence>
<comment type="similarity">
    <text evidence="3">Belongs to the PPR family. P subfamily.</text>
</comment>
<keyword evidence="6" id="KW-0677">Repeat</keyword>
<evidence type="ECO:0000256" key="9">
    <source>
        <dbReference type="ARBA" id="ARBA00022976"/>
    </source>
</evidence>
<feature type="transmembrane region" description="Helical" evidence="15">
    <location>
        <begin position="769"/>
        <end position="788"/>
    </location>
</feature>
<evidence type="ECO:0000256" key="12">
    <source>
        <dbReference type="ARBA" id="ARBA00023136"/>
    </source>
</evidence>
<dbReference type="PROSITE" id="PS51375">
    <property type="entry name" value="PPR"/>
    <property type="match status" value="9"/>
</dbReference>
<feature type="region of interest" description="Disordered" evidence="14">
    <location>
        <begin position="877"/>
        <end position="908"/>
    </location>
</feature>
<feature type="repeat" description="PPR" evidence="13">
    <location>
        <begin position="262"/>
        <end position="296"/>
    </location>
</feature>
<dbReference type="EMBL" id="SPHZ02000004">
    <property type="protein sequence ID" value="KAF0921762.1"/>
    <property type="molecule type" value="Genomic_DNA"/>
</dbReference>
<evidence type="ECO:0000256" key="15">
    <source>
        <dbReference type="SAM" id="Phobius"/>
    </source>
</evidence>
<dbReference type="GO" id="GO:0005789">
    <property type="term" value="C:endoplasmic reticulum membrane"/>
    <property type="evidence" value="ECO:0007669"/>
    <property type="project" value="UniProtKB-SubCell"/>
</dbReference>
<dbReference type="InterPro" id="IPR050667">
    <property type="entry name" value="PPR-containing_protein"/>
</dbReference>
<dbReference type="GO" id="GO:0007219">
    <property type="term" value="P:Notch signaling pathway"/>
    <property type="evidence" value="ECO:0007669"/>
    <property type="project" value="UniProtKB-KW"/>
</dbReference>
<dbReference type="OrthoDB" id="185373at2759"/>
<dbReference type="GO" id="GO:0000139">
    <property type="term" value="C:Golgi membrane"/>
    <property type="evidence" value="ECO:0007669"/>
    <property type="project" value="UniProtKB-SubCell"/>
</dbReference>
<evidence type="ECO:0000313" key="17">
    <source>
        <dbReference type="Proteomes" id="UP000479710"/>
    </source>
</evidence>